<keyword evidence="4" id="KW-1185">Reference proteome</keyword>
<dbReference type="HOGENOM" id="CLU_1060080_0_0_2"/>
<dbReference type="EMBL" id="CP001695">
    <property type="protein sequence ID" value="ADQ69490.1"/>
    <property type="molecule type" value="Genomic_DNA"/>
</dbReference>
<keyword evidence="2" id="KW-0614">Plasmid</keyword>
<dbReference type="KEGG" id="hbo:Hbor_37850"/>
<reference evidence="4" key="1">
    <citation type="journal article" date="2009" name="Stand. Genomic Sci.">
        <title>Complete genome sequence of Halogeometricum borinquense type strain (PR3).</title>
        <authorList>
            <person name="Malfatti S."/>
            <person name="Tindall B.J."/>
            <person name="Schneider S."/>
            <person name="Fahnrich R."/>
            <person name="Lapidus A."/>
            <person name="Labuttii K."/>
            <person name="Copeland A."/>
            <person name="Glavina Del Rio T."/>
            <person name="Nolan M."/>
            <person name="Chen F."/>
            <person name="Lucas S."/>
            <person name="Tice H."/>
            <person name="Cheng J.F."/>
            <person name="Bruce D."/>
            <person name="Goodwin L."/>
            <person name="Pitluck S."/>
            <person name="Anderson I."/>
            <person name="Pati A."/>
            <person name="Ivanova N."/>
            <person name="Mavromatis K."/>
            <person name="Chen A."/>
            <person name="Palaniappan K."/>
            <person name="D'haeseleer P."/>
            <person name="Goker M."/>
            <person name="Bristow J."/>
            <person name="Eisen J.A."/>
            <person name="Markowitz V."/>
            <person name="Hugenholtz P."/>
            <person name="Kyrpides N.C."/>
            <person name="Klenk H.P."/>
            <person name="Chain P."/>
        </authorList>
    </citation>
    <scope>NUCLEOTIDE SEQUENCE [LARGE SCALE GENOMIC DNA]</scope>
    <source>
        <strain evidence="4">ATCC 700274 / DSM 11551 / JCM 10706 / KCTC 4070 / PR3</strain>
        <plasmid evidence="4">pHBOR05</plasmid>
    </source>
</reference>
<dbReference type="Proteomes" id="UP000006663">
    <property type="component" value="Plasmid pHBOR05"/>
</dbReference>
<accession>E4NWS0</accession>
<organism evidence="2 4">
    <name type="scientific">Halogeometricum borinquense (strain ATCC 700274 / DSM 11551 / JCM 10706 / KCTC 4070 / PR3)</name>
    <dbReference type="NCBI Taxonomy" id="469382"/>
    <lineage>
        <taxon>Archaea</taxon>
        <taxon>Methanobacteriati</taxon>
        <taxon>Methanobacteriota</taxon>
        <taxon>Stenosarchaea group</taxon>
        <taxon>Halobacteria</taxon>
        <taxon>Halobacteriales</taxon>
        <taxon>Haloferacaceae</taxon>
        <taxon>Halogeometricum</taxon>
    </lineage>
</organism>
<evidence type="ECO:0000313" key="3">
    <source>
        <dbReference type="EMBL" id="ELY23056.1"/>
    </source>
</evidence>
<evidence type="ECO:0000256" key="1">
    <source>
        <dbReference type="SAM" id="MobiDB-lite"/>
    </source>
</evidence>
<dbReference type="GeneID" id="9989608"/>
<feature type="compositionally biased region" description="Acidic residues" evidence="1">
    <location>
        <begin position="249"/>
        <end position="260"/>
    </location>
</feature>
<sequence>MSSDTDREIASTSRPALSKLEADHDDLVTRLRDGFESSEDLLFWLQEVSVATLGCFPDEDLTDAFVESNSKACLIVGPDRHNTLLDEPTDLQTAKRFRLGFEETFLLPAFRQSYRKLRKNANEYVRPEDRPVTRATDPVALRPALEELHERQRETIEDVLGGFEDEEELLDWVRGLIGASYGQIDRDVITGLRMSDRVSRDNLLSDPSMEYSLNDGKGSAWFRKSLVAVQLLPAFNAGVRKLVDRAGEETSEEEEDENGDVGDHISV</sequence>
<feature type="region of interest" description="Disordered" evidence="1">
    <location>
        <begin position="246"/>
        <end position="267"/>
    </location>
</feature>
<evidence type="ECO:0000313" key="5">
    <source>
        <dbReference type="Proteomes" id="UP000011585"/>
    </source>
</evidence>
<reference evidence="3 5" key="3">
    <citation type="journal article" date="2014" name="PLoS Genet.">
        <title>Phylogenetically driven sequencing of extremely halophilic archaea reveals strategies for static and dynamic osmo-response.</title>
        <authorList>
            <person name="Becker E.A."/>
            <person name="Seitzer P.M."/>
            <person name="Tritt A."/>
            <person name="Larsen D."/>
            <person name="Krusor M."/>
            <person name="Yao A.I."/>
            <person name="Wu D."/>
            <person name="Madern D."/>
            <person name="Eisen J.A."/>
            <person name="Darling A.E."/>
            <person name="Facciotti M.T."/>
        </authorList>
    </citation>
    <scope>NUCLEOTIDE SEQUENCE [LARGE SCALE GENOMIC DNA]</scope>
    <source>
        <strain evidence="3 5">DSM 11551</strain>
    </source>
</reference>
<evidence type="ECO:0000313" key="2">
    <source>
        <dbReference type="EMBL" id="ADQ69490.1"/>
    </source>
</evidence>
<dbReference type="RefSeq" id="WP_006057206.1">
    <property type="nucleotide sequence ID" value="NC_014737.1"/>
</dbReference>
<protein>
    <submittedName>
        <fullName evidence="2">Uncharacterized protein</fullName>
    </submittedName>
</protein>
<gene>
    <name evidence="2" type="ordered locus">Hbor_37850</name>
    <name evidence="3" type="ORF">C499_19580</name>
</gene>
<geneLocation type="plasmid" evidence="2 4">
    <name>pHBOR05</name>
</geneLocation>
<dbReference type="AlphaFoldDB" id="E4NWS0"/>
<proteinExistence type="predicted"/>
<dbReference type="Proteomes" id="UP000011585">
    <property type="component" value="Unassembled WGS sequence"/>
</dbReference>
<name>E4NWS0_HALBP</name>
<evidence type="ECO:0000313" key="4">
    <source>
        <dbReference type="Proteomes" id="UP000006663"/>
    </source>
</evidence>
<reference evidence="2" key="2">
    <citation type="submission" date="2009-08" db="EMBL/GenBank/DDBJ databases">
        <title>The complete plasmid5 of Halogeometricum borinquense DSM 11551.</title>
        <authorList>
            <consortium name="US DOE Joint Genome Institute (JGI-PGF)"/>
            <person name="Lucas S."/>
            <person name="Copeland A."/>
            <person name="Lapidus A."/>
            <person name="Glavina del Rio T."/>
            <person name="Dalin E."/>
            <person name="Tice H."/>
            <person name="Bruce D."/>
            <person name="Goodwin L."/>
            <person name="Pitluck S."/>
            <person name="Kyrpides N."/>
            <person name="Mavromatis K."/>
            <person name="Mikhailova N."/>
            <person name="Anderson I."/>
            <person name="Brettin T."/>
            <person name="Detter J.C."/>
            <person name="Han C."/>
            <person name="Larimer F."/>
            <person name="Land M."/>
            <person name="Hauser L."/>
            <person name="Markowitz V."/>
            <person name="Cheng J.-F."/>
            <person name="Hugenholtz P."/>
            <person name="Woyke T."/>
            <person name="Wu D."/>
            <person name="Tindal B."/>
            <person name="Klenk H.-P."/>
            <person name="Eisen J.A."/>
        </authorList>
    </citation>
    <scope>NUCLEOTIDE SEQUENCE</scope>
    <source>
        <strain evidence="2">PR 3</strain>
        <plasmid evidence="2">pHBOR05</plasmid>
    </source>
</reference>
<dbReference type="eggNOG" id="arCOG12079">
    <property type="taxonomic scope" value="Archaea"/>
</dbReference>
<dbReference type="EMBL" id="AOHT01000054">
    <property type="protein sequence ID" value="ELY23056.1"/>
    <property type="molecule type" value="Genomic_DNA"/>
</dbReference>
<dbReference type="OrthoDB" id="324561at2157"/>